<dbReference type="EMBL" id="BK003529">
    <property type="protein sequence ID" value="DAA03728.1"/>
    <property type="molecule type" value="Genomic_DNA"/>
</dbReference>
<accession>Q6IH87</accession>
<evidence type="ECO:0000313" key="1">
    <source>
        <dbReference type="EMBL" id="DAA03728.1"/>
    </source>
</evidence>
<protein>
    <submittedName>
        <fullName evidence="1">HDC03009</fullName>
    </submittedName>
</protein>
<organism evidence="1">
    <name type="scientific">Drosophila melanogaster</name>
    <name type="common">Fruit fly</name>
    <dbReference type="NCBI Taxonomy" id="7227"/>
    <lineage>
        <taxon>Eukaryota</taxon>
        <taxon>Metazoa</taxon>
        <taxon>Ecdysozoa</taxon>
        <taxon>Arthropoda</taxon>
        <taxon>Hexapoda</taxon>
        <taxon>Insecta</taxon>
        <taxon>Pterygota</taxon>
        <taxon>Neoptera</taxon>
        <taxon>Endopterygota</taxon>
        <taxon>Diptera</taxon>
        <taxon>Brachycera</taxon>
        <taxon>Muscomorpha</taxon>
        <taxon>Ephydroidea</taxon>
        <taxon>Drosophilidae</taxon>
        <taxon>Drosophila</taxon>
        <taxon>Sophophora</taxon>
    </lineage>
</organism>
<sequence length="82" mass="9126">MAANADYEIFGVEEETSPNRFSGLFAKVEMANTWSSPPNWVCIWVWDCPPDPSRLLCRNLCIAVDLLGSQHPTSDPDLTELG</sequence>
<proteinExistence type="predicted"/>
<gene>
    <name evidence="1" type="ORF">HDC03009</name>
</gene>
<reference evidence="1" key="1">
    <citation type="journal article" date="2003" name="Genome Biol.">
        <title>An integrated gene annotation and transcriptional profiling approach towards the full gene content of the Drosophila genome.</title>
        <authorList>
            <person name="Hild M."/>
            <person name="Beckmann B."/>
            <person name="Haas S.A."/>
            <person name="Koch B."/>
            <person name="Solovyev V."/>
            <person name="Busold C."/>
            <person name="Fellenberg K."/>
            <person name="Boutros M."/>
            <person name="Vingron M."/>
            <person name="Sauer F."/>
            <person name="Hoheisel J.D."/>
            <person name="Paro R."/>
        </authorList>
    </citation>
    <scope>NUCLEOTIDE SEQUENCE</scope>
</reference>
<dbReference type="AlphaFoldDB" id="Q6IH87"/>
<name>Q6IH87_DROME</name>